<dbReference type="Proteomes" id="UP000317043">
    <property type="component" value="Unassembled WGS sequence"/>
</dbReference>
<keyword evidence="2" id="KW-0238">DNA-binding</keyword>
<evidence type="ECO:0000313" key="5">
    <source>
        <dbReference type="Proteomes" id="UP000317043"/>
    </source>
</evidence>
<name>A0A543AY05_9ACTN</name>
<keyword evidence="3" id="KW-0804">Transcription</keyword>
<dbReference type="PANTHER" id="PTHR38465">
    <property type="entry name" value="HTH-TYPE TRANSCRIPTIONAL REGULATOR MJ1563-RELATED"/>
    <property type="match status" value="1"/>
</dbReference>
<comment type="caution">
    <text evidence="4">The sequence shown here is derived from an EMBL/GenBank/DDBJ whole genome shotgun (WGS) entry which is preliminary data.</text>
</comment>
<dbReference type="Gene3D" id="1.10.10.10">
    <property type="entry name" value="Winged helix-like DNA-binding domain superfamily/Winged helix DNA-binding domain"/>
    <property type="match status" value="1"/>
</dbReference>
<protein>
    <recommendedName>
        <fullName evidence="6">MarR family protein</fullName>
    </recommendedName>
</protein>
<proteinExistence type="predicted"/>
<dbReference type="OrthoDB" id="67158at2"/>
<evidence type="ECO:0000256" key="1">
    <source>
        <dbReference type="ARBA" id="ARBA00023015"/>
    </source>
</evidence>
<sequence>MTEPTAAERGFCEEFGIFSQTSGDSRVPGLILGWLLICQPAHQSITQIATALDVSKASVSTVIRQLQYRQNVERFAVPGTRQHYYRLSGGGSWLRVMRARSMYIAAGRKLGQQGIDMMEREGKPAGRLREFTAFLTFLEEEFDNGMMERWEEYRSRHLG</sequence>
<dbReference type="SUPFAM" id="SSF46785">
    <property type="entry name" value="Winged helix' DNA-binding domain"/>
    <property type="match status" value="1"/>
</dbReference>
<dbReference type="GO" id="GO:0003677">
    <property type="term" value="F:DNA binding"/>
    <property type="evidence" value="ECO:0007669"/>
    <property type="project" value="UniProtKB-KW"/>
</dbReference>
<keyword evidence="5" id="KW-1185">Reference proteome</keyword>
<dbReference type="InterPro" id="IPR036388">
    <property type="entry name" value="WH-like_DNA-bd_sf"/>
</dbReference>
<dbReference type="EMBL" id="VFOW01000001">
    <property type="protein sequence ID" value="TQL77461.1"/>
    <property type="molecule type" value="Genomic_DNA"/>
</dbReference>
<evidence type="ECO:0000256" key="3">
    <source>
        <dbReference type="ARBA" id="ARBA00023163"/>
    </source>
</evidence>
<dbReference type="InterPro" id="IPR052362">
    <property type="entry name" value="HTH-GbsR_regulator"/>
</dbReference>
<evidence type="ECO:0008006" key="6">
    <source>
        <dbReference type="Google" id="ProtNLM"/>
    </source>
</evidence>
<organism evidence="4 5">
    <name type="scientific">Stackebrandtia endophytica</name>
    <dbReference type="NCBI Taxonomy" id="1496996"/>
    <lineage>
        <taxon>Bacteria</taxon>
        <taxon>Bacillati</taxon>
        <taxon>Actinomycetota</taxon>
        <taxon>Actinomycetes</taxon>
        <taxon>Glycomycetales</taxon>
        <taxon>Glycomycetaceae</taxon>
        <taxon>Stackebrandtia</taxon>
    </lineage>
</organism>
<dbReference type="RefSeq" id="WP_142040379.1">
    <property type="nucleotide sequence ID" value="NZ_JBHTGS010000001.1"/>
</dbReference>
<keyword evidence="1" id="KW-0805">Transcription regulation</keyword>
<dbReference type="PANTHER" id="PTHR38465:SF2">
    <property type="entry name" value="HTH-TYPE TRANSCRIPTIONAL REGULATOR MMPR5"/>
    <property type="match status" value="1"/>
</dbReference>
<dbReference type="Gene3D" id="1.10.287.160">
    <property type="entry name" value="HR1 repeat"/>
    <property type="match status" value="1"/>
</dbReference>
<gene>
    <name evidence="4" type="ORF">FB566_3020</name>
</gene>
<evidence type="ECO:0000313" key="4">
    <source>
        <dbReference type="EMBL" id="TQL77461.1"/>
    </source>
</evidence>
<accession>A0A543AY05</accession>
<evidence type="ECO:0000256" key="2">
    <source>
        <dbReference type="ARBA" id="ARBA00023125"/>
    </source>
</evidence>
<dbReference type="InterPro" id="IPR036390">
    <property type="entry name" value="WH_DNA-bd_sf"/>
</dbReference>
<reference evidence="4 5" key="1">
    <citation type="submission" date="2019-06" db="EMBL/GenBank/DDBJ databases">
        <title>Sequencing the genomes of 1000 actinobacteria strains.</title>
        <authorList>
            <person name="Klenk H.-P."/>
        </authorList>
    </citation>
    <scope>NUCLEOTIDE SEQUENCE [LARGE SCALE GENOMIC DNA]</scope>
    <source>
        <strain evidence="4 5">DSM 45928</strain>
    </source>
</reference>
<dbReference type="InParanoid" id="A0A543AY05"/>
<dbReference type="AlphaFoldDB" id="A0A543AY05"/>